<dbReference type="EMBL" id="AP014958">
    <property type="protein sequence ID" value="BAS77373.1"/>
    <property type="molecule type" value="Genomic_DNA"/>
</dbReference>
<evidence type="ECO:0000313" key="2">
    <source>
        <dbReference type="Proteomes" id="UP000059680"/>
    </source>
</evidence>
<evidence type="ECO:0000313" key="1">
    <source>
        <dbReference type="EMBL" id="BAS77373.1"/>
    </source>
</evidence>
<dbReference type="PaxDb" id="39947-A0A0P0VFT5"/>
<keyword evidence="2" id="KW-1185">Reference proteome</keyword>
<dbReference type="Gramene" id="Os02t0188201-01">
    <property type="protein sequence ID" value="Os02t0188201-01"/>
    <property type="gene ID" value="Os02g0188201"/>
</dbReference>
<reference evidence="1 2" key="2">
    <citation type="journal article" date="2013" name="Plant Cell Physiol.">
        <title>Rice Annotation Project Database (RAP-DB): an integrative and interactive database for rice genomics.</title>
        <authorList>
            <person name="Sakai H."/>
            <person name="Lee S.S."/>
            <person name="Tanaka T."/>
            <person name="Numa H."/>
            <person name="Kim J."/>
            <person name="Kawahara Y."/>
            <person name="Wakimoto H."/>
            <person name="Yang C.C."/>
            <person name="Iwamoto M."/>
            <person name="Abe T."/>
            <person name="Yamada Y."/>
            <person name="Muto A."/>
            <person name="Inokuchi H."/>
            <person name="Ikemura T."/>
            <person name="Matsumoto T."/>
            <person name="Sasaki T."/>
            <person name="Itoh T."/>
        </authorList>
    </citation>
    <scope>NUCLEOTIDE SEQUENCE [LARGE SCALE GENOMIC DNA]</scope>
    <source>
        <strain evidence="2">cv. Nipponbare</strain>
    </source>
</reference>
<dbReference type="Proteomes" id="UP000059680">
    <property type="component" value="Chromosome 2"/>
</dbReference>
<organism evidence="1 2">
    <name type="scientific">Oryza sativa subsp. japonica</name>
    <name type="common">Rice</name>
    <dbReference type="NCBI Taxonomy" id="39947"/>
    <lineage>
        <taxon>Eukaryota</taxon>
        <taxon>Viridiplantae</taxon>
        <taxon>Streptophyta</taxon>
        <taxon>Embryophyta</taxon>
        <taxon>Tracheophyta</taxon>
        <taxon>Spermatophyta</taxon>
        <taxon>Magnoliopsida</taxon>
        <taxon>Liliopsida</taxon>
        <taxon>Poales</taxon>
        <taxon>Poaceae</taxon>
        <taxon>BOP clade</taxon>
        <taxon>Oryzoideae</taxon>
        <taxon>Oryzeae</taxon>
        <taxon>Oryzinae</taxon>
        <taxon>Oryza</taxon>
        <taxon>Oryza sativa</taxon>
    </lineage>
</organism>
<name>A0A0P0VFT5_ORYSJ</name>
<proteinExistence type="predicted"/>
<dbReference type="AlphaFoldDB" id="A0A0P0VFT5"/>
<protein>
    <submittedName>
        <fullName evidence="1">Os02g0188201 protein</fullName>
    </submittedName>
</protein>
<sequence length="64" mass="7873">MQLHCNLLPPSHNIRDFEFLLATFDHSSYSNFFKNIIIFICDLLYYLQYFKHNFSFFIFVKKIE</sequence>
<accession>A0A0P0VFT5</accession>
<gene>
    <name evidence="1" type="ordered locus">Os02g0188201</name>
    <name evidence="1" type="ORF">OSNPB_020188201</name>
</gene>
<reference evidence="2" key="1">
    <citation type="journal article" date="2005" name="Nature">
        <title>The map-based sequence of the rice genome.</title>
        <authorList>
            <consortium name="International rice genome sequencing project (IRGSP)"/>
            <person name="Matsumoto T."/>
            <person name="Wu J."/>
            <person name="Kanamori H."/>
            <person name="Katayose Y."/>
            <person name="Fujisawa M."/>
            <person name="Namiki N."/>
            <person name="Mizuno H."/>
            <person name="Yamamoto K."/>
            <person name="Antonio B.A."/>
            <person name="Baba T."/>
            <person name="Sakata K."/>
            <person name="Nagamura Y."/>
            <person name="Aoki H."/>
            <person name="Arikawa K."/>
            <person name="Arita K."/>
            <person name="Bito T."/>
            <person name="Chiden Y."/>
            <person name="Fujitsuka N."/>
            <person name="Fukunaka R."/>
            <person name="Hamada M."/>
            <person name="Harada C."/>
            <person name="Hayashi A."/>
            <person name="Hijishita S."/>
            <person name="Honda M."/>
            <person name="Hosokawa S."/>
            <person name="Ichikawa Y."/>
            <person name="Idonuma A."/>
            <person name="Iijima M."/>
            <person name="Ikeda M."/>
            <person name="Ikeno M."/>
            <person name="Ito K."/>
            <person name="Ito S."/>
            <person name="Ito T."/>
            <person name="Ito Y."/>
            <person name="Ito Y."/>
            <person name="Iwabuchi A."/>
            <person name="Kamiya K."/>
            <person name="Karasawa W."/>
            <person name="Kurita K."/>
            <person name="Katagiri S."/>
            <person name="Kikuta A."/>
            <person name="Kobayashi H."/>
            <person name="Kobayashi N."/>
            <person name="Machita K."/>
            <person name="Maehara T."/>
            <person name="Masukawa M."/>
            <person name="Mizubayashi T."/>
            <person name="Mukai Y."/>
            <person name="Nagasaki H."/>
            <person name="Nagata Y."/>
            <person name="Naito S."/>
            <person name="Nakashima M."/>
            <person name="Nakama Y."/>
            <person name="Nakamichi Y."/>
            <person name="Nakamura M."/>
            <person name="Meguro A."/>
            <person name="Negishi M."/>
            <person name="Ohta I."/>
            <person name="Ohta T."/>
            <person name="Okamoto M."/>
            <person name="Ono N."/>
            <person name="Saji S."/>
            <person name="Sakaguchi M."/>
            <person name="Sakai K."/>
            <person name="Shibata M."/>
            <person name="Shimokawa T."/>
            <person name="Song J."/>
            <person name="Takazaki Y."/>
            <person name="Terasawa K."/>
            <person name="Tsugane M."/>
            <person name="Tsuji K."/>
            <person name="Ueda S."/>
            <person name="Waki K."/>
            <person name="Yamagata H."/>
            <person name="Yamamoto M."/>
            <person name="Yamamoto S."/>
            <person name="Yamane H."/>
            <person name="Yoshiki S."/>
            <person name="Yoshihara R."/>
            <person name="Yukawa K."/>
            <person name="Zhong H."/>
            <person name="Yano M."/>
            <person name="Yuan Q."/>
            <person name="Ouyang S."/>
            <person name="Liu J."/>
            <person name="Jones K.M."/>
            <person name="Gansberger K."/>
            <person name="Moffat K."/>
            <person name="Hill J."/>
            <person name="Bera J."/>
            <person name="Fadrosh D."/>
            <person name="Jin S."/>
            <person name="Johri S."/>
            <person name="Kim M."/>
            <person name="Overton L."/>
            <person name="Reardon M."/>
            <person name="Tsitrin T."/>
            <person name="Vuong H."/>
            <person name="Weaver B."/>
            <person name="Ciecko A."/>
            <person name="Tallon L."/>
            <person name="Jackson J."/>
            <person name="Pai G."/>
            <person name="Aken S.V."/>
            <person name="Utterback T."/>
            <person name="Reidmuller S."/>
            <person name="Feldblyum T."/>
            <person name="Hsiao J."/>
            <person name="Zismann V."/>
            <person name="Iobst S."/>
            <person name="de Vazeille A.R."/>
            <person name="Buell C.R."/>
            <person name="Ying K."/>
            <person name="Li Y."/>
            <person name="Lu T."/>
            <person name="Huang Y."/>
            <person name="Zhao Q."/>
            <person name="Feng Q."/>
            <person name="Zhang L."/>
            <person name="Zhu J."/>
            <person name="Weng Q."/>
            <person name="Mu J."/>
            <person name="Lu Y."/>
            <person name="Fan D."/>
            <person name="Liu Y."/>
            <person name="Guan J."/>
            <person name="Zhang Y."/>
            <person name="Yu S."/>
            <person name="Liu X."/>
            <person name="Zhang Y."/>
            <person name="Hong G."/>
            <person name="Han B."/>
            <person name="Choisne N."/>
            <person name="Demange N."/>
            <person name="Orjeda G."/>
            <person name="Samain S."/>
            <person name="Cattolico L."/>
            <person name="Pelletier E."/>
            <person name="Couloux A."/>
            <person name="Segurens B."/>
            <person name="Wincker P."/>
            <person name="D'Hont A."/>
            <person name="Scarpelli C."/>
            <person name="Weissenbach J."/>
            <person name="Salanoubat M."/>
            <person name="Quetier F."/>
            <person name="Yu Y."/>
            <person name="Kim H.R."/>
            <person name="Rambo T."/>
            <person name="Currie J."/>
            <person name="Collura K."/>
            <person name="Luo M."/>
            <person name="Yang T."/>
            <person name="Ammiraju J.S.S."/>
            <person name="Engler F."/>
            <person name="Soderlund C."/>
            <person name="Wing R.A."/>
            <person name="Palmer L.E."/>
            <person name="de la Bastide M."/>
            <person name="Spiegel L."/>
            <person name="Nascimento L."/>
            <person name="Zutavern T."/>
            <person name="O'Shaughnessy A."/>
            <person name="Dike S."/>
            <person name="Dedhia N."/>
            <person name="Preston R."/>
            <person name="Balija V."/>
            <person name="McCombie W.R."/>
            <person name="Chow T."/>
            <person name="Chen H."/>
            <person name="Chung M."/>
            <person name="Chen C."/>
            <person name="Shaw J."/>
            <person name="Wu H."/>
            <person name="Hsiao K."/>
            <person name="Chao Y."/>
            <person name="Chu M."/>
            <person name="Cheng C."/>
            <person name="Hour A."/>
            <person name="Lee P."/>
            <person name="Lin S."/>
            <person name="Lin Y."/>
            <person name="Liou J."/>
            <person name="Liu S."/>
            <person name="Hsing Y."/>
            <person name="Raghuvanshi S."/>
            <person name="Mohanty A."/>
            <person name="Bharti A.K."/>
            <person name="Gaur A."/>
            <person name="Gupta V."/>
            <person name="Kumar D."/>
            <person name="Ravi V."/>
            <person name="Vij S."/>
            <person name="Kapur A."/>
            <person name="Khurana P."/>
            <person name="Khurana P."/>
            <person name="Khurana J.P."/>
            <person name="Tyagi A.K."/>
            <person name="Gaikwad K."/>
            <person name="Singh A."/>
            <person name="Dalal V."/>
            <person name="Srivastava S."/>
            <person name="Dixit A."/>
            <person name="Pal A.K."/>
            <person name="Ghazi I.A."/>
            <person name="Yadav M."/>
            <person name="Pandit A."/>
            <person name="Bhargava A."/>
            <person name="Sureshbabu K."/>
            <person name="Batra K."/>
            <person name="Sharma T.R."/>
            <person name="Mohapatra T."/>
            <person name="Singh N.K."/>
            <person name="Messing J."/>
            <person name="Nelson A.B."/>
            <person name="Fuks G."/>
            <person name="Kavchok S."/>
            <person name="Keizer G."/>
            <person name="Linton E."/>
            <person name="Llaca V."/>
            <person name="Song R."/>
            <person name="Tanyolac B."/>
            <person name="Young S."/>
            <person name="Ho-Il K."/>
            <person name="Hahn J.H."/>
            <person name="Sangsakoo G."/>
            <person name="Vanavichit A."/>
            <person name="de Mattos Luiz.A.T."/>
            <person name="Zimmer P.D."/>
            <person name="Malone G."/>
            <person name="Dellagostin O."/>
            <person name="de Oliveira A.C."/>
            <person name="Bevan M."/>
            <person name="Bancroft I."/>
            <person name="Minx P."/>
            <person name="Cordum H."/>
            <person name="Wilson R."/>
            <person name="Cheng Z."/>
            <person name="Jin W."/>
            <person name="Jiang J."/>
            <person name="Leong S.A."/>
            <person name="Iwama H."/>
            <person name="Gojobori T."/>
            <person name="Itoh T."/>
            <person name="Niimura Y."/>
            <person name="Fujii Y."/>
            <person name="Habara T."/>
            <person name="Sakai H."/>
            <person name="Sato Y."/>
            <person name="Wilson G."/>
            <person name="Kumar K."/>
            <person name="McCouch S."/>
            <person name="Juretic N."/>
            <person name="Hoen D."/>
            <person name="Wright S."/>
            <person name="Bruskiewich R."/>
            <person name="Bureau T."/>
            <person name="Miyao A."/>
            <person name="Hirochika H."/>
            <person name="Nishikawa T."/>
            <person name="Kadowaki K."/>
            <person name="Sugiura M."/>
            <person name="Burr B."/>
            <person name="Sasaki T."/>
        </authorList>
    </citation>
    <scope>NUCLEOTIDE SEQUENCE [LARGE SCALE GENOMIC DNA]</scope>
    <source>
        <strain evidence="2">cv. Nipponbare</strain>
    </source>
</reference>
<dbReference type="InParanoid" id="A0A0P0VFT5"/>
<reference evidence="1 2" key="3">
    <citation type="journal article" date="2013" name="Rice">
        <title>Improvement of the Oryza sativa Nipponbare reference genome using next generation sequence and optical map data.</title>
        <authorList>
            <person name="Kawahara Y."/>
            <person name="de la Bastide M."/>
            <person name="Hamilton J.P."/>
            <person name="Kanamori H."/>
            <person name="McCombie W.R."/>
            <person name="Ouyang S."/>
            <person name="Schwartz D.C."/>
            <person name="Tanaka T."/>
            <person name="Wu J."/>
            <person name="Zhou S."/>
            <person name="Childs K.L."/>
            <person name="Davidson R.M."/>
            <person name="Lin H."/>
            <person name="Quesada-Ocampo L."/>
            <person name="Vaillancourt B."/>
            <person name="Sakai H."/>
            <person name="Lee S.S."/>
            <person name="Kim J."/>
            <person name="Numa H."/>
            <person name="Itoh T."/>
            <person name="Buell C.R."/>
            <person name="Matsumoto T."/>
        </authorList>
    </citation>
    <scope>NUCLEOTIDE SEQUENCE [LARGE SCALE GENOMIC DNA]</scope>
    <source>
        <strain evidence="2">cv. Nipponbare</strain>
    </source>
</reference>